<name>A0A6P3Y7C4_DINQU</name>
<dbReference type="SUPFAM" id="SSF46938">
    <property type="entry name" value="CRAL/TRIO N-terminal domain"/>
    <property type="match status" value="1"/>
</dbReference>
<keyword evidence="2" id="KW-1185">Reference proteome</keyword>
<dbReference type="GeneID" id="106750250"/>
<feature type="non-terminal residue" evidence="3">
    <location>
        <position position="216"/>
    </location>
</feature>
<dbReference type="InterPro" id="IPR036865">
    <property type="entry name" value="CRAL-TRIO_dom_sf"/>
</dbReference>
<protein>
    <submittedName>
        <fullName evidence="3">Alpha-tocopherol transfer protein-like</fullName>
    </submittedName>
</protein>
<dbReference type="KEGG" id="dqu:106750250"/>
<dbReference type="GO" id="GO:0016020">
    <property type="term" value="C:membrane"/>
    <property type="evidence" value="ECO:0007669"/>
    <property type="project" value="TreeGrafter"/>
</dbReference>
<dbReference type="CDD" id="cd00170">
    <property type="entry name" value="SEC14"/>
    <property type="match status" value="1"/>
</dbReference>
<dbReference type="PANTHER" id="PTHR10174">
    <property type="entry name" value="ALPHA-TOCOPHEROL TRANSFER PROTEIN-RELATED"/>
    <property type="match status" value="1"/>
</dbReference>
<dbReference type="PANTHER" id="PTHR10174:SF213">
    <property type="entry name" value="CRAL-TRIO DOMAIN-CONTAINING PROTEIN"/>
    <property type="match status" value="1"/>
</dbReference>
<evidence type="ECO:0000259" key="1">
    <source>
        <dbReference type="Pfam" id="PF00650"/>
    </source>
</evidence>
<proteinExistence type="predicted"/>
<evidence type="ECO:0000313" key="2">
    <source>
        <dbReference type="Proteomes" id="UP000515204"/>
    </source>
</evidence>
<dbReference type="Pfam" id="PF00650">
    <property type="entry name" value="CRAL_TRIO"/>
    <property type="match status" value="1"/>
</dbReference>
<sequence length="216" mass="24938">MSSTKCITLEEELKKNAELKLSDIQILREWCEKQPHLPKIQDMELAIFLHCSYYHIETTKNKIENYYTYRTHMPEIFSNRDVLKVKRLRDAFKVGAQLQLEGKTKEGYNIMLVRLVDPDPSNFFCNEFISAAVMSCDEFSRSHGSPLEYIYIFDATGTTLGHVARLNISIIKKVLDSILDIIIVRMKGIHLIITSSIAEMGYNMIKPFINAELINL</sequence>
<dbReference type="Proteomes" id="UP000515204">
    <property type="component" value="Unplaced"/>
</dbReference>
<dbReference type="RefSeq" id="XP_014485937.1">
    <property type="nucleotide sequence ID" value="XM_014630451.1"/>
</dbReference>
<dbReference type="GO" id="GO:1902936">
    <property type="term" value="F:phosphatidylinositol bisphosphate binding"/>
    <property type="evidence" value="ECO:0007669"/>
    <property type="project" value="TreeGrafter"/>
</dbReference>
<dbReference type="InterPro" id="IPR036273">
    <property type="entry name" value="CRAL/TRIO_N_dom_sf"/>
</dbReference>
<dbReference type="Gene3D" id="3.40.525.10">
    <property type="entry name" value="CRAL-TRIO lipid binding domain"/>
    <property type="match status" value="1"/>
</dbReference>
<accession>A0A6P3Y7C4</accession>
<reference evidence="3" key="1">
    <citation type="submission" date="2025-08" db="UniProtKB">
        <authorList>
            <consortium name="RefSeq"/>
        </authorList>
    </citation>
    <scope>IDENTIFICATION</scope>
</reference>
<dbReference type="SUPFAM" id="SSF52087">
    <property type="entry name" value="CRAL/TRIO domain"/>
    <property type="match status" value="1"/>
</dbReference>
<feature type="domain" description="CRAL-TRIO" evidence="1">
    <location>
        <begin position="100"/>
        <end position="213"/>
    </location>
</feature>
<gene>
    <name evidence="3" type="primary">LOC106750250</name>
</gene>
<dbReference type="InterPro" id="IPR001251">
    <property type="entry name" value="CRAL-TRIO_dom"/>
</dbReference>
<organism evidence="2 3">
    <name type="scientific">Dinoponera quadriceps</name>
    <name type="common">South American ant</name>
    <dbReference type="NCBI Taxonomy" id="609295"/>
    <lineage>
        <taxon>Eukaryota</taxon>
        <taxon>Metazoa</taxon>
        <taxon>Ecdysozoa</taxon>
        <taxon>Arthropoda</taxon>
        <taxon>Hexapoda</taxon>
        <taxon>Insecta</taxon>
        <taxon>Pterygota</taxon>
        <taxon>Neoptera</taxon>
        <taxon>Endopterygota</taxon>
        <taxon>Hymenoptera</taxon>
        <taxon>Apocrita</taxon>
        <taxon>Aculeata</taxon>
        <taxon>Formicoidea</taxon>
        <taxon>Formicidae</taxon>
        <taxon>Ponerinae</taxon>
        <taxon>Ponerini</taxon>
        <taxon>Dinoponera</taxon>
    </lineage>
</organism>
<evidence type="ECO:0000313" key="3">
    <source>
        <dbReference type="RefSeq" id="XP_014485937.1"/>
    </source>
</evidence>
<dbReference type="AlphaFoldDB" id="A0A6P3Y7C4"/>
<dbReference type="PRINTS" id="PR00180">
    <property type="entry name" value="CRETINALDHBP"/>
</dbReference>
<dbReference type="OrthoDB" id="6432525at2759"/>